<evidence type="ECO:0000313" key="2">
    <source>
        <dbReference type="Proteomes" id="UP000620124"/>
    </source>
</evidence>
<keyword evidence="2" id="KW-1185">Reference proteome</keyword>
<dbReference type="Proteomes" id="UP000620124">
    <property type="component" value="Unassembled WGS sequence"/>
</dbReference>
<dbReference type="SUPFAM" id="SSF52047">
    <property type="entry name" value="RNI-like"/>
    <property type="match status" value="1"/>
</dbReference>
<name>A0A8H7CLP8_9AGAR</name>
<protein>
    <submittedName>
        <fullName evidence="1">t-SNARE coiled-coil-like proteiny domain-containing protein</fullName>
    </submittedName>
</protein>
<dbReference type="Gene3D" id="3.80.10.10">
    <property type="entry name" value="Ribonuclease Inhibitor"/>
    <property type="match status" value="1"/>
</dbReference>
<dbReference type="InterPro" id="IPR032675">
    <property type="entry name" value="LRR_dom_sf"/>
</dbReference>
<proteinExistence type="predicted"/>
<organism evidence="1 2">
    <name type="scientific">Mycena venus</name>
    <dbReference type="NCBI Taxonomy" id="2733690"/>
    <lineage>
        <taxon>Eukaryota</taxon>
        <taxon>Fungi</taxon>
        <taxon>Dikarya</taxon>
        <taxon>Basidiomycota</taxon>
        <taxon>Agaricomycotina</taxon>
        <taxon>Agaricomycetes</taxon>
        <taxon>Agaricomycetidae</taxon>
        <taxon>Agaricales</taxon>
        <taxon>Marasmiineae</taxon>
        <taxon>Mycenaceae</taxon>
        <taxon>Mycena</taxon>
    </lineage>
</organism>
<dbReference type="OrthoDB" id="3256525at2759"/>
<dbReference type="EMBL" id="JACAZI010000017">
    <property type="protein sequence ID" value="KAF7342295.1"/>
    <property type="molecule type" value="Genomic_DNA"/>
</dbReference>
<dbReference type="AlphaFoldDB" id="A0A8H7CLP8"/>
<comment type="caution">
    <text evidence="1">The sequence shown here is derived from an EMBL/GenBank/DDBJ whole genome shotgun (WGS) entry which is preliminary data.</text>
</comment>
<sequence length="438" mass="49549">MNCPAPASYTPRAPAELWRAVFLLAGASSLPQDAGYAPFQPLRDMSETAAGLEEESQRLKTCLSLMRVCRLWRFLAAEFLYEDVRIMDSAGLESLASGLRRSAKEDELGGFGRYIRRLELPMRQTQFTQQSPLHLRPFALPSLIPTSSGFRLSDLLRLCPRLEIFSRPCLRLDNEDIYFWGGLVSSPIEDEGSPLLPRLRRLEWYETDLDTRFYGNKNTLRLSELITHAPALEYLFMSSDRYDALSGLPSCPSLHTLRINRSHYHSHHVKCLRPPDVPYVPKLTHLVLHTMLPSPLLAFLSVAGAQLRVLELTFAPQLVFSAHQMQRLLSRCPALEELAFYVGAPEITAPATVGFSHSALRRVRLKLSPEEWYPYKHVLKTQFGILVGPSFPGLEEVVLHDPSRSLARREVWPGLLRALIDRGCRVVYDDETIVESGA</sequence>
<gene>
    <name evidence="1" type="ORF">MVEN_01817700</name>
</gene>
<evidence type="ECO:0000313" key="1">
    <source>
        <dbReference type="EMBL" id="KAF7342295.1"/>
    </source>
</evidence>
<accession>A0A8H7CLP8</accession>
<reference evidence="1" key="1">
    <citation type="submission" date="2020-05" db="EMBL/GenBank/DDBJ databases">
        <title>Mycena genomes resolve the evolution of fungal bioluminescence.</title>
        <authorList>
            <person name="Tsai I.J."/>
        </authorList>
    </citation>
    <scope>NUCLEOTIDE SEQUENCE</scope>
    <source>
        <strain evidence="1">CCC161011</strain>
    </source>
</reference>